<dbReference type="AlphaFoldDB" id="A0A3L9Y355"/>
<evidence type="ECO:0000313" key="1">
    <source>
        <dbReference type="EMBL" id="RMA43224.1"/>
    </source>
</evidence>
<proteinExistence type="predicted"/>
<evidence type="ECO:0000313" key="2">
    <source>
        <dbReference type="Proteomes" id="UP000281343"/>
    </source>
</evidence>
<comment type="caution">
    <text evidence="1">The sequence shown here is derived from an EMBL/GenBank/DDBJ whole genome shotgun (WGS) entry which is preliminary data.</text>
</comment>
<keyword evidence="2" id="KW-1185">Reference proteome</keyword>
<organism evidence="1 2">
    <name type="scientific">Rhodophyticola porphyridii</name>
    <dbReference type="NCBI Taxonomy" id="1852017"/>
    <lineage>
        <taxon>Bacteria</taxon>
        <taxon>Pseudomonadati</taxon>
        <taxon>Pseudomonadota</taxon>
        <taxon>Alphaproteobacteria</taxon>
        <taxon>Rhodobacterales</taxon>
        <taxon>Roseobacteraceae</taxon>
        <taxon>Rhodophyticola</taxon>
    </lineage>
</organism>
<accession>A0A3L9Y355</accession>
<dbReference type="EMBL" id="RCNT01000002">
    <property type="protein sequence ID" value="RMA43224.1"/>
    <property type="molecule type" value="Genomic_DNA"/>
</dbReference>
<protein>
    <submittedName>
        <fullName evidence="1">Uncharacterized protein</fullName>
    </submittedName>
</protein>
<gene>
    <name evidence="1" type="ORF">D9R08_06295</name>
</gene>
<reference evidence="1 2" key="1">
    <citation type="submission" date="2018-10" db="EMBL/GenBank/DDBJ databases">
        <authorList>
            <person name="Jung H.S."/>
            <person name="Jeon C.O."/>
        </authorList>
    </citation>
    <scope>NUCLEOTIDE SEQUENCE [LARGE SCALE GENOMIC DNA]</scope>
    <source>
        <strain evidence="1 2">MA-7-27</strain>
    </source>
</reference>
<sequence length="60" mass="6853">MTAADIIRYARALYRAHGDRAEAEAAQRVRVETDAGNTAEAETWRRIRRSIHEMRGPRAT</sequence>
<dbReference type="Proteomes" id="UP000281343">
    <property type="component" value="Unassembled WGS sequence"/>
</dbReference>
<dbReference type="RefSeq" id="WP_121897158.1">
    <property type="nucleotide sequence ID" value="NZ_CP159473.1"/>
</dbReference>
<name>A0A3L9Y355_9RHOB</name>